<dbReference type="Pfam" id="PF00472">
    <property type="entry name" value="RF-1"/>
    <property type="match status" value="1"/>
</dbReference>
<dbReference type="Proteomes" id="UP001500449">
    <property type="component" value="Unassembled WGS sequence"/>
</dbReference>
<dbReference type="GO" id="GO:0016787">
    <property type="term" value="F:hydrolase activity"/>
    <property type="evidence" value="ECO:0007669"/>
    <property type="project" value="UniProtKB-KW"/>
</dbReference>
<evidence type="ECO:0000256" key="1">
    <source>
        <dbReference type="ARBA" id="ARBA00010835"/>
    </source>
</evidence>
<name>A0ABN2NIE5_9PSEU</name>
<feature type="compositionally biased region" description="Basic residues" evidence="2">
    <location>
        <begin position="137"/>
        <end position="150"/>
    </location>
</feature>
<dbReference type="EMBL" id="BAAAQK010000025">
    <property type="protein sequence ID" value="GAA1870404.1"/>
    <property type="molecule type" value="Genomic_DNA"/>
</dbReference>
<gene>
    <name evidence="4" type="primary">arfB</name>
    <name evidence="4" type="ORF">GCM10009836_58810</name>
</gene>
<comment type="caution">
    <text evidence="4">The sequence shown here is derived from an EMBL/GenBank/DDBJ whole genome shotgun (WGS) entry which is preliminary data.</text>
</comment>
<dbReference type="InterPro" id="IPR000352">
    <property type="entry name" value="Pep_chain_release_fac_I"/>
</dbReference>
<keyword evidence="4" id="KW-0378">Hydrolase</keyword>
<evidence type="ECO:0000259" key="3">
    <source>
        <dbReference type="Pfam" id="PF00472"/>
    </source>
</evidence>
<protein>
    <submittedName>
        <fullName evidence="4">Alternative ribosome rescue aminoacyl-tRNA hydrolase ArfB</fullName>
    </submittedName>
</protein>
<sequence length="150" mass="16648">MTSPDDRSDDPDGVFVRRGVVVPARELHWRFSRSSGPGGQGVNTTDSRVELSFDVAGSPSLPDDLRDRALRRLGPRLVDGVLTIAAGDSRSQLRNREAARERLAQALREATKADPPARRATKPTKGSQRRRLDSKTRRGRVKKLRGRPDE</sequence>
<dbReference type="PANTHER" id="PTHR47814:SF1">
    <property type="entry name" value="PEPTIDYL-TRNA HYDROLASE ARFB"/>
    <property type="match status" value="1"/>
</dbReference>
<dbReference type="Gene3D" id="3.30.160.20">
    <property type="match status" value="1"/>
</dbReference>
<dbReference type="RefSeq" id="WP_344424340.1">
    <property type="nucleotide sequence ID" value="NZ_BAAAQK010000025.1"/>
</dbReference>
<accession>A0ABN2NIE5</accession>
<dbReference type="NCBIfam" id="NF006718">
    <property type="entry name" value="PRK09256.1"/>
    <property type="match status" value="1"/>
</dbReference>
<keyword evidence="5" id="KW-1185">Reference proteome</keyword>
<feature type="region of interest" description="Disordered" evidence="2">
    <location>
        <begin position="107"/>
        <end position="150"/>
    </location>
</feature>
<dbReference type="InterPro" id="IPR045853">
    <property type="entry name" value="Pep_chain_release_fac_I_sf"/>
</dbReference>
<organism evidence="4 5">
    <name type="scientific">Pseudonocardia ailaonensis</name>
    <dbReference type="NCBI Taxonomy" id="367279"/>
    <lineage>
        <taxon>Bacteria</taxon>
        <taxon>Bacillati</taxon>
        <taxon>Actinomycetota</taxon>
        <taxon>Actinomycetes</taxon>
        <taxon>Pseudonocardiales</taxon>
        <taxon>Pseudonocardiaceae</taxon>
        <taxon>Pseudonocardia</taxon>
    </lineage>
</organism>
<evidence type="ECO:0000313" key="5">
    <source>
        <dbReference type="Proteomes" id="UP001500449"/>
    </source>
</evidence>
<evidence type="ECO:0000256" key="2">
    <source>
        <dbReference type="SAM" id="MobiDB-lite"/>
    </source>
</evidence>
<comment type="similarity">
    <text evidence="1">Belongs to the prokaryotic/mitochondrial release factor family.</text>
</comment>
<dbReference type="SUPFAM" id="SSF75620">
    <property type="entry name" value="Release factor"/>
    <property type="match status" value="1"/>
</dbReference>
<feature type="domain" description="Prokaryotic-type class I peptide chain release factors" evidence="3">
    <location>
        <begin position="20"/>
        <end position="145"/>
    </location>
</feature>
<evidence type="ECO:0000313" key="4">
    <source>
        <dbReference type="EMBL" id="GAA1870404.1"/>
    </source>
</evidence>
<dbReference type="PANTHER" id="PTHR47814">
    <property type="entry name" value="PEPTIDYL-TRNA HYDROLASE ARFB"/>
    <property type="match status" value="1"/>
</dbReference>
<feature type="compositionally biased region" description="Basic and acidic residues" evidence="2">
    <location>
        <begin position="107"/>
        <end position="117"/>
    </location>
</feature>
<proteinExistence type="inferred from homology"/>
<reference evidence="4 5" key="1">
    <citation type="journal article" date="2019" name="Int. J. Syst. Evol. Microbiol.">
        <title>The Global Catalogue of Microorganisms (GCM) 10K type strain sequencing project: providing services to taxonomists for standard genome sequencing and annotation.</title>
        <authorList>
            <consortium name="The Broad Institute Genomics Platform"/>
            <consortium name="The Broad Institute Genome Sequencing Center for Infectious Disease"/>
            <person name="Wu L."/>
            <person name="Ma J."/>
        </authorList>
    </citation>
    <scope>NUCLEOTIDE SEQUENCE [LARGE SCALE GENOMIC DNA]</scope>
    <source>
        <strain evidence="4 5">JCM 16009</strain>
    </source>
</reference>